<organism evidence="2 3">
    <name type="scientific">Vibrio gazogenes DSM 21264 = NBRC 103151</name>
    <dbReference type="NCBI Taxonomy" id="1123492"/>
    <lineage>
        <taxon>Bacteria</taxon>
        <taxon>Pseudomonadati</taxon>
        <taxon>Pseudomonadota</taxon>
        <taxon>Gammaproteobacteria</taxon>
        <taxon>Vibrionales</taxon>
        <taxon>Vibrionaceae</taxon>
        <taxon>Vibrio</taxon>
    </lineage>
</organism>
<dbReference type="InterPro" id="IPR007751">
    <property type="entry name" value="DUF676_lipase-like"/>
</dbReference>
<accession>A0A1M5HCW5</accession>
<dbReference type="PANTHER" id="PTHR37946">
    <property type="entry name" value="SLL1969 PROTEIN"/>
    <property type="match status" value="1"/>
</dbReference>
<proteinExistence type="predicted"/>
<evidence type="ECO:0000313" key="3">
    <source>
        <dbReference type="Proteomes" id="UP000184159"/>
    </source>
</evidence>
<keyword evidence="3" id="KW-1185">Reference proteome</keyword>
<dbReference type="InterPro" id="IPR029058">
    <property type="entry name" value="AB_hydrolase_fold"/>
</dbReference>
<gene>
    <name evidence="2" type="ORF">SAMN02745781_04068</name>
</gene>
<keyword evidence="2" id="KW-0378">Hydrolase</keyword>
<dbReference type="GO" id="GO:0016787">
    <property type="term" value="F:hydrolase activity"/>
    <property type="evidence" value="ECO:0007669"/>
    <property type="project" value="UniProtKB-KW"/>
</dbReference>
<dbReference type="Gene3D" id="3.40.50.1820">
    <property type="entry name" value="alpha/beta hydrolase"/>
    <property type="match status" value="1"/>
</dbReference>
<evidence type="ECO:0000313" key="2">
    <source>
        <dbReference type="EMBL" id="SHG13805.1"/>
    </source>
</evidence>
<dbReference type="PANTHER" id="PTHR37946:SF1">
    <property type="entry name" value="SLL1969 PROTEIN"/>
    <property type="match status" value="1"/>
</dbReference>
<name>A0A1M5HCW5_VIBGA</name>
<sequence length="300" mass="33274">MSKNDNRHSITDYARQGDELIRFDDKVRAKPSDFKVDKTVILIHGFTAHGDYLESLATELVEYGYNVLIYNYYSLNGVLRAAESLAERLVLLNELTDGDLERNKISLICHSMGGLVGKSLYLLTAAKCFVSSLVTIGTPHQGTLTDAKVLQHLINAGEYLCGKPTSYRPDGCSAKELMGVDNYNNIGLLDSLELKADELKELPILSISGGRRYLEVGSNPILNYAANKYIQDQLKSENDGLVLEDSSTPFSNSKFEPHPLSLHQNNYSDYKYVNHSHLVNSQVVGLNIVAWLKNIPSSDG</sequence>
<protein>
    <submittedName>
        <fullName evidence="2">Alpha/beta hydrolase family protein</fullName>
    </submittedName>
</protein>
<feature type="domain" description="DUF676" evidence="1">
    <location>
        <begin position="37"/>
        <end position="185"/>
    </location>
</feature>
<dbReference type="RefSeq" id="WP_072963501.1">
    <property type="nucleotide sequence ID" value="NZ_FQUH01000031.1"/>
</dbReference>
<dbReference type="AlphaFoldDB" id="A0A1M5HCW5"/>
<reference evidence="3" key="1">
    <citation type="submission" date="2016-11" db="EMBL/GenBank/DDBJ databases">
        <authorList>
            <person name="Varghese N."/>
            <person name="Submissions S."/>
        </authorList>
    </citation>
    <scope>NUCLEOTIDE SEQUENCE [LARGE SCALE GENOMIC DNA]</scope>
    <source>
        <strain evidence="3">DSM 21264</strain>
    </source>
</reference>
<dbReference type="Proteomes" id="UP000184159">
    <property type="component" value="Unassembled WGS sequence"/>
</dbReference>
<dbReference type="EMBL" id="FQUH01000031">
    <property type="protein sequence ID" value="SHG13805.1"/>
    <property type="molecule type" value="Genomic_DNA"/>
</dbReference>
<dbReference type="SUPFAM" id="SSF53474">
    <property type="entry name" value="alpha/beta-Hydrolases"/>
    <property type="match status" value="1"/>
</dbReference>
<evidence type="ECO:0000259" key="1">
    <source>
        <dbReference type="Pfam" id="PF05057"/>
    </source>
</evidence>
<dbReference type="Pfam" id="PF05057">
    <property type="entry name" value="DUF676"/>
    <property type="match status" value="1"/>
</dbReference>